<feature type="non-terminal residue" evidence="1">
    <location>
        <position position="132"/>
    </location>
</feature>
<dbReference type="AlphaFoldDB" id="A0A5A7RGZ0"/>
<keyword evidence="2" id="KW-1185">Reference proteome</keyword>
<reference evidence="2" key="1">
    <citation type="journal article" date="2019" name="Curr. Biol.">
        <title>Genome Sequence of Striga asiatica Provides Insight into the Evolution of Plant Parasitism.</title>
        <authorList>
            <person name="Yoshida S."/>
            <person name="Kim S."/>
            <person name="Wafula E.K."/>
            <person name="Tanskanen J."/>
            <person name="Kim Y.M."/>
            <person name="Honaas L."/>
            <person name="Yang Z."/>
            <person name="Spallek T."/>
            <person name="Conn C.E."/>
            <person name="Ichihashi Y."/>
            <person name="Cheong K."/>
            <person name="Cui S."/>
            <person name="Der J.P."/>
            <person name="Gundlach H."/>
            <person name="Jiao Y."/>
            <person name="Hori C."/>
            <person name="Ishida J.K."/>
            <person name="Kasahara H."/>
            <person name="Kiba T."/>
            <person name="Kim M.S."/>
            <person name="Koo N."/>
            <person name="Laohavisit A."/>
            <person name="Lee Y.H."/>
            <person name="Lumba S."/>
            <person name="McCourt P."/>
            <person name="Mortimer J.C."/>
            <person name="Mutuku J.M."/>
            <person name="Nomura T."/>
            <person name="Sasaki-Sekimoto Y."/>
            <person name="Seto Y."/>
            <person name="Wang Y."/>
            <person name="Wakatake T."/>
            <person name="Sakakibara H."/>
            <person name="Demura T."/>
            <person name="Yamaguchi S."/>
            <person name="Yoneyama K."/>
            <person name="Manabe R.I."/>
            <person name="Nelson D.C."/>
            <person name="Schulman A.H."/>
            <person name="Timko M.P."/>
            <person name="dePamphilis C.W."/>
            <person name="Choi D."/>
            <person name="Shirasu K."/>
        </authorList>
    </citation>
    <scope>NUCLEOTIDE SEQUENCE [LARGE SCALE GENOMIC DNA]</scope>
    <source>
        <strain evidence="2">cv. UVA1</strain>
    </source>
</reference>
<comment type="caution">
    <text evidence="1">The sequence shown here is derived from an EMBL/GenBank/DDBJ whole genome shotgun (WGS) entry which is preliminary data.</text>
</comment>
<evidence type="ECO:0000313" key="2">
    <source>
        <dbReference type="Proteomes" id="UP000325081"/>
    </source>
</evidence>
<name>A0A5A7RGZ0_STRAF</name>
<accession>A0A5A7RGZ0</accession>
<dbReference type="Proteomes" id="UP000325081">
    <property type="component" value="Unassembled WGS sequence"/>
</dbReference>
<gene>
    <name evidence="1" type="ORF">STAS_34138</name>
</gene>
<protein>
    <submittedName>
        <fullName evidence="1">Deleted in malignant brain tumors 1 protein</fullName>
    </submittedName>
</protein>
<sequence length="132" mass="14287">RTHDSSDTSPPPTTTTCRRAFTVCALETIVSQEAPTEMPPPTAAANGKGHEIGLRSVGHLQNCSGKIKDLYRGIAKGSSMPQSRCYLRNSREEVVNLFRLSLVTSFSLGGEDYGDGGRKGRSKECLAWAENN</sequence>
<evidence type="ECO:0000313" key="1">
    <source>
        <dbReference type="EMBL" id="GER56411.1"/>
    </source>
</evidence>
<feature type="non-terminal residue" evidence="1">
    <location>
        <position position="1"/>
    </location>
</feature>
<proteinExistence type="predicted"/>
<organism evidence="1 2">
    <name type="scientific">Striga asiatica</name>
    <name type="common">Asiatic witchweed</name>
    <name type="synonym">Buchnera asiatica</name>
    <dbReference type="NCBI Taxonomy" id="4170"/>
    <lineage>
        <taxon>Eukaryota</taxon>
        <taxon>Viridiplantae</taxon>
        <taxon>Streptophyta</taxon>
        <taxon>Embryophyta</taxon>
        <taxon>Tracheophyta</taxon>
        <taxon>Spermatophyta</taxon>
        <taxon>Magnoliopsida</taxon>
        <taxon>eudicotyledons</taxon>
        <taxon>Gunneridae</taxon>
        <taxon>Pentapetalae</taxon>
        <taxon>asterids</taxon>
        <taxon>lamiids</taxon>
        <taxon>Lamiales</taxon>
        <taxon>Orobanchaceae</taxon>
        <taxon>Buchnereae</taxon>
        <taxon>Striga</taxon>
    </lineage>
</organism>
<dbReference type="EMBL" id="BKCP01012736">
    <property type="protein sequence ID" value="GER56411.1"/>
    <property type="molecule type" value="Genomic_DNA"/>
</dbReference>